<evidence type="ECO:0000256" key="6">
    <source>
        <dbReference type="ARBA" id="ARBA00022840"/>
    </source>
</evidence>
<dbReference type="InterPro" id="IPR003439">
    <property type="entry name" value="ABC_transporter-like_ATP-bd"/>
</dbReference>
<sequence>MNTNIKKNNIEINEITYKYQKGRCVFNNFSLQLNVNESTVITGKNGCGKTTLTKLIMGILKPNNGYIEIFGQETKKLTLGQIGEKIGYVFQYPERQLFSTSVMDELVFPLILKGYDKEEVDKRAEKMLKLFELNQVKNSYPFFLSYGEKRRLAIASVLMNKPEYIILDEPTASLDSERVEILSQVMDKLRAEKIGFLIITHNDYFMERHGDRIINMEEGEIISDKRL</sequence>
<dbReference type="EC" id="3.6.3.-" evidence="10"/>
<dbReference type="PANTHER" id="PTHR43553">
    <property type="entry name" value="HEAVY METAL TRANSPORTER"/>
    <property type="match status" value="1"/>
</dbReference>
<dbReference type="EMBL" id="JAGGKS010000004">
    <property type="protein sequence ID" value="MBP1925817.1"/>
    <property type="molecule type" value="Genomic_DNA"/>
</dbReference>
<organism evidence="10 11">
    <name type="scientific">Sedimentibacter acidaminivorans</name>
    <dbReference type="NCBI Taxonomy" id="913099"/>
    <lineage>
        <taxon>Bacteria</taxon>
        <taxon>Bacillati</taxon>
        <taxon>Bacillota</taxon>
        <taxon>Tissierellia</taxon>
        <taxon>Sedimentibacter</taxon>
    </lineage>
</organism>
<keyword evidence="5" id="KW-0547">Nucleotide-binding</keyword>
<evidence type="ECO:0000256" key="7">
    <source>
        <dbReference type="ARBA" id="ARBA00022967"/>
    </source>
</evidence>
<keyword evidence="7" id="KW-1278">Translocase</keyword>
<comment type="subcellular location">
    <subcellularLocation>
        <location evidence="1">Cell membrane</location>
        <topology evidence="1">Peripheral membrane protein</topology>
    </subcellularLocation>
</comment>
<evidence type="ECO:0000256" key="8">
    <source>
        <dbReference type="ARBA" id="ARBA00023136"/>
    </source>
</evidence>
<keyword evidence="10" id="KW-0378">Hydrolase</keyword>
<keyword evidence="4" id="KW-1003">Cell membrane</keyword>
<keyword evidence="11" id="KW-1185">Reference proteome</keyword>
<dbReference type="PANTHER" id="PTHR43553:SF27">
    <property type="entry name" value="ENERGY-COUPLING FACTOR TRANSPORTER ATP-BINDING PROTEIN ECFA2"/>
    <property type="match status" value="1"/>
</dbReference>
<dbReference type="SMART" id="SM00382">
    <property type="entry name" value="AAA"/>
    <property type="match status" value="1"/>
</dbReference>
<keyword evidence="6 10" id="KW-0067">ATP-binding</keyword>
<feature type="domain" description="ABC transporter" evidence="9">
    <location>
        <begin position="10"/>
        <end position="227"/>
    </location>
</feature>
<dbReference type="CDD" id="cd03225">
    <property type="entry name" value="ABC_cobalt_CbiO_domain1"/>
    <property type="match status" value="1"/>
</dbReference>
<evidence type="ECO:0000259" key="9">
    <source>
        <dbReference type="PROSITE" id="PS50893"/>
    </source>
</evidence>
<dbReference type="PROSITE" id="PS00211">
    <property type="entry name" value="ABC_TRANSPORTER_1"/>
    <property type="match status" value="1"/>
</dbReference>
<dbReference type="InterPro" id="IPR015856">
    <property type="entry name" value="ABC_transpr_CbiO/EcfA_su"/>
</dbReference>
<dbReference type="Proteomes" id="UP001519342">
    <property type="component" value="Unassembled WGS sequence"/>
</dbReference>
<protein>
    <submittedName>
        <fullName evidence="10">Energy-coupling factor transport system ATP-binding protein</fullName>
        <ecNumber evidence="10">3.6.3.-</ecNumber>
    </submittedName>
</protein>
<dbReference type="InterPro" id="IPR003593">
    <property type="entry name" value="AAA+_ATPase"/>
</dbReference>
<dbReference type="InterPro" id="IPR050095">
    <property type="entry name" value="ECF_ABC_transporter_ATP-bd"/>
</dbReference>
<dbReference type="GO" id="GO:0016787">
    <property type="term" value="F:hydrolase activity"/>
    <property type="evidence" value="ECO:0007669"/>
    <property type="project" value="UniProtKB-KW"/>
</dbReference>
<evidence type="ECO:0000256" key="1">
    <source>
        <dbReference type="ARBA" id="ARBA00004202"/>
    </source>
</evidence>
<evidence type="ECO:0000313" key="10">
    <source>
        <dbReference type="EMBL" id="MBP1925817.1"/>
    </source>
</evidence>
<comment type="caution">
    <text evidence="10">The sequence shown here is derived from an EMBL/GenBank/DDBJ whole genome shotgun (WGS) entry which is preliminary data.</text>
</comment>
<accession>A0ABS4GDU4</accession>
<dbReference type="SUPFAM" id="SSF52540">
    <property type="entry name" value="P-loop containing nucleoside triphosphate hydrolases"/>
    <property type="match status" value="1"/>
</dbReference>
<proteinExistence type="inferred from homology"/>
<dbReference type="Gene3D" id="3.40.50.300">
    <property type="entry name" value="P-loop containing nucleotide triphosphate hydrolases"/>
    <property type="match status" value="1"/>
</dbReference>
<evidence type="ECO:0000256" key="3">
    <source>
        <dbReference type="ARBA" id="ARBA00022448"/>
    </source>
</evidence>
<dbReference type="GO" id="GO:0005524">
    <property type="term" value="F:ATP binding"/>
    <property type="evidence" value="ECO:0007669"/>
    <property type="project" value="UniProtKB-KW"/>
</dbReference>
<reference evidence="10 11" key="1">
    <citation type="submission" date="2021-03" db="EMBL/GenBank/DDBJ databases">
        <title>Genomic Encyclopedia of Type Strains, Phase IV (KMG-IV): sequencing the most valuable type-strain genomes for metagenomic binning, comparative biology and taxonomic classification.</title>
        <authorList>
            <person name="Goeker M."/>
        </authorList>
    </citation>
    <scope>NUCLEOTIDE SEQUENCE [LARGE SCALE GENOMIC DNA]</scope>
    <source>
        <strain evidence="10 11">DSM 24004</strain>
    </source>
</reference>
<gene>
    <name evidence="10" type="ORF">J2Z76_001678</name>
</gene>
<evidence type="ECO:0000256" key="5">
    <source>
        <dbReference type="ARBA" id="ARBA00022741"/>
    </source>
</evidence>
<dbReference type="InterPro" id="IPR017871">
    <property type="entry name" value="ABC_transporter-like_CS"/>
</dbReference>
<evidence type="ECO:0000256" key="4">
    <source>
        <dbReference type="ARBA" id="ARBA00022475"/>
    </source>
</evidence>
<keyword evidence="3" id="KW-0813">Transport</keyword>
<dbReference type="InterPro" id="IPR027417">
    <property type="entry name" value="P-loop_NTPase"/>
</dbReference>
<dbReference type="PROSITE" id="PS50893">
    <property type="entry name" value="ABC_TRANSPORTER_2"/>
    <property type="match status" value="1"/>
</dbReference>
<dbReference type="RefSeq" id="WP_209511558.1">
    <property type="nucleotide sequence ID" value="NZ_JAGGKS010000004.1"/>
</dbReference>
<comment type="similarity">
    <text evidence="2">Belongs to the ABC transporter superfamily.</text>
</comment>
<evidence type="ECO:0000313" key="11">
    <source>
        <dbReference type="Proteomes" id="UP001519342"/>
    </source>
</evidence>
<evidence type="ECO:0000256" key="2">
    <source>
        <dbReference type="ARBA" id="ARBA00005417"/>
    </source>
</evidence>
<dbReference type="Pfam" id="PF00005">
    <property type="entry name" value="ABC_tran"/>
    <property type="match status" value="1"/>
</dbReference>
<name>A0ABS4GDU4_9FIRM</name>
<keyword evidence="8" id="KW-0472">Membrane</keyword>